<feature type="transmembrane region" description="Helical" evidence="10">
    <location>
        <begin position="82"/>
        <end position="106"/>
    </location>
</feature>
<evidence type="ECO:0000259" key="11">
    <source>
        <dbReference type="PROSITE" id="PS50262"/>
    </source>
</evidence>
<dbReference type="InterPro" id="IPR000611">
    <property type="entry name" value="NPY_rcpt"/>
</dbReference>
<feature type="transmembrane region" description="Helical" evidence="10">
    <location>
        <begin position="265"/>
        <end position="283"/>
    </location>
</feature>
<proteinExistence type="inferred from homology"/>
<evidence type="ECO:0000256" key="4">
    <source>
        <dbReference type="ARBA" id="ARBA00022989"/>
    </source>
</evidence>
<dbReference type="EMBL" id="AMQN01007360">
    <property type="status" value="NOT_ANNOTATED_CDS"/>
    <property type="molecule type" value="Genomic_DNA"/>
</dbReference>
<keyword evidence="6 10" id="KW-0472">Membrane</keyword>
<dbReference type="AlphaFoldDB" id="R7UT88"/>
<name>R7UT88_CAPTE</name>
<evidence type="ECO:0000256" key="1">
    <source>
        <dbReference type="ARBA" id="ARBA00004141"/>
    </source>
</evidence>
<dbReference type="SUPFAM" id="SSF81321">
    <property type="entry name" value="Family A G protein-coupled receptor-like"/>
    <property type="match status" value="1"/>
</dbReference>
<keyword evidence="5 9" id="KW-0297">G-protein coupled receptor</keyword>
<comment type="subcellular location">
    <subcellularLocation>
        <location evidence="1">Membrane</location>
        <topology evidence="1">Multi-pass membrane protein</topology>
    </subcellularLocation>
</comment>
<reference evidence="12 14" key="2">
    <citation type="journal article" date="2013" name="Nature">
        <title>Insights into bilaterian evolution from three spiralian genomes.</title>
        <authorList>
            <person name="Simakov O."/>
            <person name="Marletaz F."/>
            <person name="Cho S.J."/>
            <person name="Edsinger-Gonzales E."/>
            <person name="Havlak P."/>
            <person name="Hellsten U."/>
            <person name="Kuo D.H."/>
            <person name="Larsson T."/>
            <person name="Lv J."/>
            <person name="Arendt D."/>
            <person name="Savage R."/>
            <person name="Osoegawa K."/>
            <person name="de Jong P."/>
            <person name="Grimwood J."/>
            <person name="Chapman J.A."/>
            <person name="Shapiro H."/>
            <person name="Aerts A."/>
            <person name="Otillar R.P."/>
            <person name="Terry A.Y."/>
            <person name="Boore J.L."/>
            <person name="Grigoriev I.V."/>
            <person name="Lindberg D.R."/>
            <person name="Seaver E.C."/>
            <person name="Weisblat D.A."/>
            <person name="Putnam N.H."/>
            <person name="Rokhsar D.S."/>
        </authorList>
    </citation>
    <scope>NUCLEOTIDE SEQUENCE</scope>
    <source>
        <strain evidence="12 14">I ESC-2004</strain>
    </source>
</reference>
<dbReference type="PANTHER" id="PTHR45695">
    <property type="entry name" value="LEUCOKININ RECEPTOR-RELATED"/>
    <property type="match status" value="1"/>
</dbReference>
<dbReference type="STRING" id="283909.R7UT88"/>
<dbReference type="InterPro" id="IPR000276">
    <property type="entry name" value="GPCR_Rhodpsn"/>
</dbReference>
<feature type="transmembrane region" description="Helical" evidence="10">
    <location>
        <begin position="158"/>
        <end position="181"/>
    </location>
</feature>
<evidence type="ECO:0000313" key="14">
    <source>
        <dbReference type="Proteomes" id="UP000014760"/>
    </source>
</evidence>
<dbReference type="Gene3D" id="1.20.1070.10">
    <property type="entry name" value="Rhodopsin 7-helix transmembrane proteins"/>
    <property type="match status" value="1"/>
</dbReference>
<dbReference type="PROSITE" id="PS50262">
    <property type="entry name" value="G_PROTEIN_RECEP_F1_2"/>
    <property type="match status" value="1"/>
</dbReference>
<reference evidence="13" key="3">
    <citation type="submission" date="2015-06" db="UniProtKB">
        <authorList>
            <consortium name="EnsemblMetazoa"/>
        </authorList>
    </citation>
    <scope>IDENTIFICATION</scope>
</reference>
<dbReference type="EnsemblMetazoa" id="CapteT181725">
    <property type="protein sequence ID" value="CapteP181725"/>
    <property type="gene ID" value="CapteG181725"/>
</dbReference>
<dbReference type="GO" id="GO:0004983">
    <property type="term" value="F:neuropeptide Y receptor activity"/>
    <property type="evidence" value="ECO:0007669"/>
    <property type="project" value="InterPro"/>
</dbReference>
<keyword evidence="7 9" id="KW-0675">Receptor</keyword>
<dbReference type="PANTHER" id="PTHR45695:SF9">
    <property type="entry name" value="LEUCOKININ RECEPTOR"/>
    <property type="match status" value="1"/>
</dbReference>
<evidence type="ECO:0000256" key="5">
    <source>
        <dbReference type="ARBA" id="ARBA00023040"/>
    </source>
</evidence>
<organism evidence="12">
    <name type="scientific">Capitella teleta</name>
    <name type="common">Polychaete worm</name>
    <dbReference type="NCBI Taxonomy" id="283909"/>
    <lineage>
        <taxon>Eukaryota</taxon>
        <taxon>Metazoa</taxon>
        <taxon>Spiralia</taxon>
        <taxon>Lophotrochozoa</taxon>
        <taxon>Annelida</taxon>
        <taxon>Polychaeta</taxon>
        <taxon>Sedentaria</taxon>
        <taxon>Scolecida</taxon>
        <taxon>Capitellidae</taxon>
        <taxon>Capitella</taxon>
    </lineage>
</organism>
<dbReference type="Proteomes" id="UP000014760">
    <property type="component" value="Unassembled WGS sequence"/>
</dbReference>
<keyword evidence="14" id="KW-1185">Reference proteome</keyword>
<evidence type="ECO:0000256" key="10">
    <source>
        <dbReference type="SAM" id="Phobius"/>
    </source>
</evidence>
<dbReference type="EMBL" id="KB300512">
    <property type="protein sequence ID" value="ELU06581.1"/>
    <property type="molecule type" value="Genomic_DNA"/>
</dbReference>
<feature type="transmembrane region" description="Helical" evidence="10">
    <location>
        <begin position="214"/>
        <end position="235"/>
    </location>
</feature>
<protein>
    <recommendedName>
        <fullName evidence="11">G-protein coupled receptors family 1 profile domain-containing protein</fullName>
    </recommendedName>
</protein>
<feature type="transmembrane region" description="Helical" evidence="10">
    <location>
        <begin position="43"/>
        <end position="70"/>
    </location>
</feature>
<reference evidence="14" key="1">
    <citation type="submission" date="2012-12" db="EMBL/GenBank/DDBJ databases">
        <authorList>
            <person name="Hellsten U."/>
            <person name="Grimwood J."/>
            <person name="Chapman J.A."/>
            <person name="Shapiro H."/>
            <person name="Aerts A."/>
            <person name="Otillar R.P."/>
            <person name="Terry A.Y."/>
            <person name="Boore J.L."/>
            <person name="Simakov O."/>
            <person name="Marletaz F."/>
            <person name="Cho S.-J."/>
            <person name="Edsinger-Gonzales E."/>
            <person name="Havlak P."/>
            <person name="Kuo D.-H."/>
            <person name="Larsson T."/>
            <person name="Lv J."/>
            <person name="Arendt D."/>
            <person name="Savage R."/>
            <person name="Osoegawa K."/>
            <person name="de Jong P."/>
            <person name="Lindberg D.R."/>
            <person name="Seaver E.C."/>
            <person name="Weisblat D.A."/>
            <person name="Putnam N.H."/>
            <person name="Grigoriev I.V."/>
            <person name="Rokhsar D.S."/>
        </authorList>
    </citation>
    <scope>NUCLEOTIDE SEQUENCE</scope>
    <source>
        <strain evidence="14">I ESC-2004</strain>
    </source>
</reference>
<accession>R7UT88</accession>
<feature type="domain" description="G-protein coupled receptors family 1 profile" evidence="11">
    <location>
        <begin position="61"/>
        <end position="324"/>
    </location>
</feature>
<dbReference type="OMA" id="WMPLHIY"/>
<keyword evidence="4 10" id="KW-1133">Transmembrane helix</keyword>
<comment type="similarity">
    <text evidence="2 9">Belongs to the G-protein coupled receptor 1 family.</text>
</comment>
<evidence type="ECO:0000256" key="6">
    <source>
        <dbReference type="ARBA" id="ARBA00023136"/>
    </source>
</evidence>
<dbReference type="PROSITE" id="PS00237">
    <property type="entry name" value="G_PROTEIN_RECEP_F1_1"/>
    <property type="match status" value="1"/>
</dbReference>
<dbReference type="CDD" id="cd15393">
    <property type="entry name" value="7tmA_leucokinin-like"/>
    <property type="match status" value="1"/>
</dbReference>
<evidence type="ECO:0000256" key="8">
    <source>
        <dbReference type="ARBA" id="ARBA00023224"/>
    </source>
</evidence>
<dbReference type="SMART" id="SM01381">
    <property type="entry name" value="7TM_GPCR_Srsx"/>
    <property type="match status" value="1"/>
</dbReference>
<dbReference type="PRINTS" id="PR00237">
    <property type="entry name" value="GPCRRHODOPSN"/>
</dbReference>
<feature type="transmembrane region" description="Helical" evidence="10">
    <location>
        <begin position="303"/>
        <end position="327"/>
    </location>
</feature>
<dbReference type="HOGENOM" id="CLU_009579_6_1_1"/>
<evidence type="ECO:0000256" key="2">
    <source>
        <dbReference type="ARBA" id="ARBA00010663"/>
    </source>
</evidence>
<dbReference type="FunFam" id="1.20.1070.10:FF:000291">
    <property type="entry name" value="Predicted protein"/>
    <property type="match status" value="1"/>
</dbReference>
<keyword evidence="8 9" id="KW-0807">Transducer</keyword>
<gene>
    <name evidence="12" type="ORF">CAPTEDRAFT_181725</name>
</gene>
<sequence>MFNASDPHFAVSTDVINALNNSVNGSDGNSTDGELLYYVPTGLVVLLSILYGSISILSVVGNFLVILVIIKNKSMQTVTNFFFANLSVADVMIGIFSIPFQFQAALSQRWDLPHILCPVAPFVKELTVNVSVITLTVISIDRYFAVLHPLKARVSRKVAKIVMSVVWAFSLASAIPVAIVYRVKFTDDKHTNGKKPFCSPTFGTFNDIDLGRVFHLYVAVVQYFLPLVIICYSYFRIMHRIWLTKAPGSAMDTRDQIMNRNKRKVIKMLLIVVALFAFCWLPLQTYNLLSIILEKINKYRYINIIWFCSNWLAMSNSCYNPFIYGLLNEKFKHSFRMLFIKCPCRCARKGLVKNTFCEHSEASEFIRKPTTCPESTRFQLTNGRIQRYVRVNVVDNTESSFV</sequence>
<dbReference type="InterPro" id="IPR017452">
    <property type="entry name" value="GPCR_Rhodpsn_7TM"/>
</dbReference>
<dbReference type="Pfam" id="PF00001">
    <property type="entry name" value="7tm_1"/>
    <property type="match status" value="1"/>
</dbReference>
<evidence type="ECO:0000313" key="13">
    <source>
        <dbReference type="EnsemblMetazoa" id="CapteP181725"/>
    </source>
</evidence>
<evidence type="ECO:0000313" key="12">
    <source>
        <dbReference type="EMBL" id="ELU06581.1"/>
    </source>
</evidence>
<dbReference type="PRINTS" id="PR01012">
    <property type="entry name" value="NRPEPTIDEYR"/>
</dbReference>
<evidence type="ECO:0000256" key="9">
    <source>
        <dbReference type="RuleBase" id="RU000688"/>
    </source>
</evidence>
<evidence type="ECO:0000256" key="7">
    <source>
        <dbReference type="ARBA" id="ARBA00023170"/>
    </source>
</evidence>
<feature type="transmembrane region" description="Helical" evidence="10">
    <location>
        <begin position="126"/>
        <end position="146"/>
    </location>
</feature>
<dbReference type="GO" id="GO:0005886">
    <property type="term" value="C:plasma membrane"/>
    <property type="evidence" value="ECO:0007669"/>
    <property type="project" value="TreeGrafter"/>
</dbReference>
<evidence type="ECO:0000256" key="3">
    <source>
        <dbReference type="ARBA" id="ARBA00022692"/>
    </source>
</evidence>
<keyword evidence="3 9" id="KW-0812">Transmembrane</keyword>
<dbReference type="OrthoDB" id="9445642at2759"/>